<dbReference type="PANTHER" id="PTHR43768">
    <property type="entry name" value="TREHALOSE 6-PHOSPHATE PHOSPHATASE"/>
    <property type="match status" value="1"/>
</dbReference>
<dbReference type="InterPro" id="IPR003337">
    <property type="entry name" value="Trehalose_PPase"/>
</dbReference>
<dbReference type="Proteomes" id="UP001279642">
    <property type="component" value="Unassembled WGS sequence"/>
</dbReference>
<gene>
    <name evidence="5" type="primary">otsB</name>
    <name evidence="5" type="ORF">SMD27_15215</name>
</gene>
<comment type="function">
    <text evidence="4">Removes the phosphate from trehalose 6-phosphate to produce free trehalose.</text>
</comment>
<evidence type="ECO:0000256" key="3">
    <source>
        <dbReference type="ARBA" id="ARBA00022801"/>
    </source>
</evidence>
<dbReference type="InterPro" id="IPR006379">
    <property type="entry name" value="HAD-SF_hydro_IIB"/>
</dbReference>
<comment type="catalytic activity">
    <reaction evidence="4">
        <text>alpha,alpha-trehalose 6-phosphate + H2O = alpha,alpha-trehalose + phosphate</text>
        <dbReference type="Rhea" id="RHEA:23420"/>
        <dbReference type="ChEBI" id="CHEBI:15377"/>
        <dbReference type="ChEBI" id="CHEBI:16551"/>
        <dbReference type="ChEBI" id="CHEBI:43474"/>
        <dbReference type="ChEBI" id="CHEBI:58429"/>
        <dbReference type="EC" id="3.1.3.12"/>
    </reaction>
</comment>
<dbReference type="SUPFAM" id="SSF56784">
    <property type="entry name" value="HAD-like"/>
    <property type="match status" value="1"/>
</dbReference>
<dbReference type="InterPro" id="IPR023214">
    <property type="entry name" value="HAD_sf"/>
</dbReference>
<evidence type="ECO:0000313" key="5">
    <source>
        <dbReference type="EMBL" id="MDY0884195.1"/>
    </source>
</evidence>
<dbReference type="Gene3D" id="3.30.70.1020">
    <property type="entry name" value="Trehalose-6-phosphate phosphatase related protein, domain 2"/>
    <property type="match status" value="1"/>
</dbReference>
<dbReference type="GO" id="GO:0004805">
    <property type="term" value="F:trehalose-phosphatase activity"/>
    <property type="evidence" value="ECO:0007669"/>
    <property type="project" value="UniProtKB-EC"/>
</dbReference>
<comment type="caution">
    <text evidence="5">The sequence shown here is derived from an EMBL/GenBank/DDBJ whole genome shotgun (WGS) entry which is preliminary data.</text>
</comment>
<dbReference type="EMBL" id="JAXCLW010000004">
    <property type="protein sequence ID" value="MDY0884195.1"/>
    <property type="molecule type" value="Genomic_DNA"/>
</dbReference>
<keyword evidence="4" id="KW-0460">Magnesium</keyword>
<sequence length="251" mass="26857">MTPGKTVNFPPEPSADLALFLDFDGTLIEIAEAPDLVRVPPELPSLLRRVQTVLDGAIAIVTGRGLINVQALLGPVDLTIAAEHGAAIRYAGQSATPQSTSHEPAWPVAWKPQLAKFAQARPGVEIEPKSGGVSIHYRRAPSEADAARDLAASLAEESGGAFVVLPAKMAYELRRPQVDKGVAVRQLMETPPFKGRKPVFIGDDVTDEDGFRAAEALGGYALQVDRHFKGQPACVRAWLADFCAMEKGDVE</sequence>
<reference evidence="5 6" key="1">
    <citation type="journal article" date="2016" name="Antonie Van Leeuwenhoek">
        <title>Dongia soli sp. nov., isolated from soil from Dokdo, Korea.</title>
        <authorList>
            <person name="Kim D.U."/>
            <person name="Lee H."/>
            <person name="Kim H."/>
            <person name="Kim S.G."/>
            <person name="Ka J.O."/>
        </authorList>
    </citation>
    <scope>NUCLEOTIDE SEQUENCE [LARGE SCALE GENOMIC DNA]</scope>
    <source>
        <strain evidence="5 6">D78</strain>
    </source>
</reference>
<evidence type="ECO:0000256" key="4">
    <source>
        <dbReference type="RuleBase" id="RU361117"/>
    </source>
</evidence>
<keyword evidence="3 4" id="KW-0378">Hydrolase</keyword>
<comment type="similarity">
    <text evidence="2 4">Belongs to the trehalose phosphatase family.</text>
</comment>
<dbReference type="Pfam" id="PF02358">
    <property type="entry name" value="Trehalose_PPase"/>
    <property type="match status" value="1"/>
</dbReference>
<dbReference type="EC" id="3.1.3.12" evidence="4"/>
<dbReference type="NCBIfam" id="TIGR01484">
    <property type="entry name" value="HAD-SF-IIB"/>
    <property type="match status" value="1"/>
</dbReference>
<evidence type="ECO:0000256" key="2">
    <source>
        <dbReference type="ARBA" id="ARBA00008770"/>
    </source>
</evidence>
<dbReference type="Gene3D" id="3.40.50.1000">
    <property type="entry name" value="HAD superfamily/HAD-like"/>
    <property type="match status" value="1"/>
</dbReference>
<keyword evidence="6" id="KW-1185">Reference proteome</keyword>
<comment type="pathway">
    <text evidence="1 4">Glycan biosynthesis; trehalose biosynthesis.</text>
</comment>
<dbReference type="NCBIfam" id="TIGR00685">
    <property type="entry name" value="T6PP"/>
    <property type="match status" value="1"/>
</dbReference>
<name>A0ABU5EF89_9PROT</name>
<dbReference type="PANTHER" id="PTHR43768:SF3">
    <property type="entry name" value="TREHALOSE 6-PHOSPHATE PHOSPHATASE"/>
    <property type="match status" value="1"/>
</dbReference>
<dbReference type="RefSeq" id="WP_320509265.1">
    <property type="nucleotide sequence ID" value="NZ_JAXCLW010000004.1"/>
</dbReference>
<evidence type="ECO:0000256" key="1">
    <source>
        <dbReference type="ARBA" id="ARBA00005199"/>
    </source>
</evidence>
<accession>A0ABU5EF89</accession>
<dbReference type="InterPro" id="IPR036412">
    <property type="entry name" value="HAD-like_sf"/>
</dbReference>
<protein>
    <recommendedName>
        <fullName evidence="4">Trehalose 6-phosphate phosphatase</fullName>
        <ecNumber evidence="4">3.1.3.12</ecNumber>
    </recommendedName>
</protein>
<dbReference type="InterPro" id="IPR044651">
    <property type="entry name" value="OTSB-like"/>
</dbReference>
<keyword evidence="4" id="KW-0479">Metal-binding</keyword>
<comment type="cofactor">
    <cofactor evidence="4">
        <name>Mg(2+)</name>
        <dbReference type="ChEBI" id="CHEBI:18420"/>
    </cofactor>
</comment>
<evidence type="ECO:0000313" key="6">
    <source>
        <dbReference type="Proteomes" id="UP001279642"/>
    </source>
</evidence>
<dbReference type="CDD" id="cd01627">
    <property type="entry name" value="HAD_TPP"/>
    <property type="match status" value="1"/>
</dbReference>
<organism evidence="5 6">
    <name type="scientific">Dongia soli</name>
    <dbReference type="NCBI Taxonomy" id="600628"/>
    <lineage>
        <taxon>Bacteria</taxon>
        <taxon>Pseudomonadati</taxon>
        <taxon>Pseudomonadota</taxon>
        <taxon>Alphaproteobacteria</taxon>
        <taxon>Rhodospirillales</taxon>
        <taxon>Dongiaceae</taxon>
        <taxon>Dongia</taxon>
    </lineage>
</organism>
<proteinExistence type="inferred from homology"/>